<dbReference type="Proteomes" id="UP000006671">
    <property type="component" value="Unassembled WGS sequence"/>
</dbReference>
<evidence type="ECO:0000259" key="1">
    <source>
        <dbReference type="Pfam" id="PF13475"/>
    </source>
</evidence>
<organism evidence="3">
    <name type="scientific">Naegleria gruberi</name>
    <name type="common">Amoeba</name>
    <dbReference type="NCBI Taxonomy" id="5762"/>
    <lineage>
        <taxon>Eukaryota</taxon>
        <taxon>Discoba</taxon>
        <taxon>Heterolobosea</taxon>
        <taxon>Tetramitia</taxon>
        <taxon>Eutetramitia</taxon>
        <taxon>Vahlkampfiidae</taxon>
        <taxon>Naegleria</taxon>
    </lineage>
</organism>
<feature type="domain" description="DUF4116" evidence="1">
    <location>
        <begin position="166"/>
        <end position="214"/>
    </location>
</feature>
<evidence type="ECO:0000313" key="2">
    <source>
        <dbReference type="EMBL" id="EFC48810.1"/>
    </source>
</evidence>
<protein>
    <recommendedName>
        <fullName evidence="1">DUF4116 domain-containing protein</fullName>
    </recommendedName>
</protein>
<dbReference type="RefSeq" id="XP_002681554.1">
    <property type="nucleotide sequence ID" value="XM_002681508.1"/>
</dbReference>
<evidence type="ECO:0000313" key="3">
    <source>
        <dbReference type="Proteomes" id="UP000006671"/>
    </source>
</evidence>
<keyword evidence="3" id="KW-1185">Reference proteome</keyword>
<dbReference type="VEuPathDB" id="AmoebaDB:NAEGRDRAFT_78439"/>
<dbReference type="KEGG" id="ngr:NAEGRDRAFT_78439"/>
<dbReference type="AlphaFoldDB" id="D2V3P8"/>
<name>D2V3P8_NAEGR</name>
<gene>
    <name evidence="2" type="ORF">NAEGRDRAFT_78439</name>
</gene>
<feature type="domain" description="DUF4116" evidence="1">
    <location>
        <begin position="216"/>
        <end position="244"/>
    </location>
</feature>
<dbReference type="InterPro" id="IPR025197">
    <property type="entry name" value="DUF4116"/>
</dbReference>
<dbReference type="GeneID" id="8852529"/>
<dbReference type="InParanoid" id="D2V3P8"/>
<reference evidence="2 3" key="1">
    <citation type="journal article" date="2010" name="Cell">
        <title>The genome of Naegleria gruberi illuminates early eukaryotic versatility.</title>
        <authorList>
            <person name="Fritz-Laylin L.K."/>
            <person name="Prochnik S.E."/>
            <person name="Ginger M.L."/>
            <person name="Dacks J.B."/>
            <person name="Carpenter M.L."/>
            <person name="Field M.C."/>
            <person name="Kuo A."/>
            <person name="Paredez A."/>
            <person name="Chapman J."/>
            <person name="Pham J."/>
            <person name="Shu S."/>
            <person name="Neupane R."/>
            <person name="Cipriano M."/>
            <person name="Mancuso J."/>
            <person name="Tu H."/>
            <person name="Salamov A."/>
            <person name="Lindquist E."/>
            <person name="Shapiro H."/>
            <person name="Lucas S."/>
            <person name="Grigoriev I.V."/>
            <person name="Cande W.Z."/>
            <person name="Fulton C."/>
            <person name="Rokhsar D.S."/>
            <person name="Dawson S.C."/>
        </authorList>
    </citation>
    <scope>NUCLEOTIDE SEQUENCE [LARGE SCALE GENOMIC DNA]</scope>
    <source>
        <strain evidence="2 3">NEG-M</strain>
    </source>
</reference>
<accession>D2V3P8</accession>
<sequence length="299" mass="35217">MKRKVSCGQLYWDKKQKNTATITNCHLTDLIIITTHGNQNNGDTPLNYSELLKGKIMKKSTYEVIKQQLDNYLNNRYPNFERFDMVKDFNLNDEVNYLNRIDVVRDLDLITSFMEHELFPSCFSNINAINCLAEWLNLWQYRSFVLRIVGKDSTYFQYAFEKWENDFEIVLTAIKHNGSTLQYASNELRNNSEIVMAAIKENRSAFQYASNELRYDREFIISALKQDANIIDYVPDELKKNQQILDFCSIINCEIPIYTTKIALPYRIVTYRIEEPNTWVKEANNCLNIINSYCRTFGI</sequence>
<dbReference type="EMBL" id="GG738850">
    <property type="protein sequence ID" value="EFC48810.1"/>
    <property type="molecule type" value="Genomic_DNA"/>
</dbReference>
<dbReference type="Pfam" id="PF13475">
    <property type="entry name" value="DUF4116"/>
    <property type="match status" value="2"/>
</dbReference>
<proteinExistence type="predicted"/>